<dbReference type="EMBL" id="JANEYG010000006">
    <property type="protein sequence ID" value="KAJ8922799.1"/>
    <property type="molecule type" value="Genomic_DNA"/>
</dbReference>
<keyword evidence="6" id="KW-1185">Reference proteome</keyword>
<comment type="similarity">
    <text evidence="3">Belongs to the TO family.</text>
</comment>
<accession>A0AAV8W8R5</accession>
<sequence>MKLVLIVAVFVFVHSAFTRKFPANFSRCRLSDPDLDNCLKTAIEKALHLIGSKGISSLNLPPIDPLKVSKLEIAQGTSAVKLVQKYTDLSITGVSSSKVENAHFDSTKKIFTFKTLTPNYNQEMDYDVNGKILVVPVYGSDNVTSINTIAFEEETRNNKSYYKIKSYKLSLEPSLCHVRYDGLFEGNEKLGATLLKTINDNWRDMFDDIKDGLEAAYAEVFKSVASGFFNTVPIQDIFLS</sequence>
<reference evidence="5 6" key="1">
    <citation type="journal article" date="2023" name="Insect Mol. Biol.">
        <title>Genome sequencing provides insights into the evolution of gene families encoding plant cell wall-degrading enzymes in longhorned beetles.</title>
        <authorList>
            <person name="Shin N.R."/>
            <person name="Okamura Y."/>
            <person name="Kirsch R."/>
            <person name="Pauchet Y."/>
        </authorList>
    </citation>
    <scope>NUCLEOTIDE SEQUENCE [LARGE SCALE GENOMIC DNA]</scope>
    <source>
        <strain evidence="5">EAD_L_NR</strain>
    </source>
</reference>
<dbReference type="FunFam" id="3.15.10.30:FF:000001">
    <property type="entry name" value="Takeout-like protein 1"/>
    <property type="match status" value="1"/>
</dbReference>
<feature type="chain" id="PRO_5043911335" evidence="4">
    <location>
        <begin position="19"/>
        <end position="240"/>
    </location>
</feature>
<dbReference type="InterPro" id="IPR010562">
    <property type="entry name" value="Haemolymph_juvenile_hormone-bd"/>
</dbReference>
<evidence type="ECO:0000256" key="1">
    <source>
        <dbReference type="ARBA" id="ARBA00022729"/>
    </source>
</evidence>
<dbReference type="PANTHER" id="PTHR11008:SF32">
    <property type="entry name" value="CIRCADIAN CLOCK-CONTROLLED PROTEIN DAYWAKE-RELATED"/>
    <property type="match status" value="1"/>
</dbReference>
<gene>
    <name evidence="5" type="ORF">NQ315_007834</name>
</gene>
<dbReference type="Proteomes" id="UP001159042">
    <property type="component" value="Unassembled WGS sequence"/>
</dbReference>
<dbReference type="InterPro" id="IPR038606">
    <property type="entry name" value="To_sf"/>
</dbReference>
<evidence type="ECO:0000313" key="6">
    <source>
        <dbReference type="Proteomes" id="UP001159042"/>
    </source>
</evidence>
<dbReference type="Gene3D" id="3.15.10.30">
    <property type="entry name" value="Haemolymph juvenile hormone binding protein"/>
    <property type="match status" value="1"/>
</dbReference>
<evidence type="ECO:0000313" key="5">
    <source>
        <dbReference type="EMBL" id="KAJ8922799.1"/>
    </source>
</evidence>
<dbReference type="SMART" id="SM00700">
    <property type="entry name" value="JHBP"/>
    <property type="match status" value="1"/>
</dbReference>
<evidence type="ECO:0000256" key="3">
    <source>
        <dbReference type="ARBA" id="ARBA00060902"/>
    </source>
</evidence>
<dbReference type="AlphaFoldDB" id="A0AAV8W8R5"/>
<dbReference type="GO" id="GO:0005615">
    <property type="term" value="C:extracellular space"/>
    <property type="evidence" value="ECO:0007669"/>
    <property type="project" value="TreeGrafter"/>
</dbReference>
<dbReference type="Pfam" id="PF06585">
    <property type="entry name" value="JHBP"/>
    <property type="match status" value="1"/>
</dbReference>
<protein>
    <submittedName>
        <fullName evidence="5">Uncharacterized protein</fullName>
    </submittedName>
</protein>
<proteinExistence type="inferred from homology"/>
<evidence type="ECO:0000256" key="4">
    <source>
        <dbReference type="SAM" id="SignalP"/>
    </source>
</evidence>
<feature type="signal peptide" evidence="4">
    <location>
        <begin position="1"/>
        <end position="18"/>
    </location>
</feature>
<dbReference type="GO" id="GO:0007623">
    <property type="term" value="P:circadian rhythm"/>
    <property type="evidence" value="ECO:0007669"/>
    <property type="project" value="UniProtKB-ARBA"/>
</dbReference>
<dbReference type="PANTHER" id="PTHR11008">
    <property type="entry name" value="PROTEIN TAKEOUT-LIKE PROTEIN"/>
    <property type="match status" value="1"/>
</dbReference>
<keyword evidence="1 4" id="KW-0732">Signal</keyword>
<comment type="caution">
    <text evidence="5">The sequence shown here is derived from an EMBL/GenBank/DDBJ whole genome shotgun (WGS) entry which is preliminary data.</text>
</comment>
<evidence type="ECO:0000256" key="2">
    <source>
        <dbReference type="ARBA" id="ARBA00023108"/>
    </source>
</evidence>
<organism evidence="5 6">
    <name type="scientific">Exocentrus adspersus</name>
    <dbReference type="NCBI Taxonomy" id="1586481"/>
    <lineage>
        <taxon>Eukaryota</taxon>
        <taxon>Metazoa</taxon>
        <taxon>Ecdysozoa</taxon>
        <taxon>Arthropoda</taxon>
        <taxon>Hexapoda</taxon>
        <taxon>Insecta</taxon>
        <taxon>Pterygota</taxon>
        <taxon>Neoptera</taxon>
        <taxon>Endopterygota</taxon>
        <taxon>Coleoptera</taxon>
        <taxon>Polyphaga</taxon>
        <taxon>Cucujiformia</taxon>
        <taxon>Chrysomeloidea</taxon>
        <taxon>Cerambycidae</taxon>
        <taxon>Lamiinae</taxon>
        <taxon>Acanthocinini</taxon>
        <taxon>Exocentrus</taxon>
    </lineage>
</organism>
<name>A0AAV8W8R5_9CUCU</name>
<keyword evidence="2" id="KW-0090">Biological rhythms</keyword>